<dbReference type="GO" id="GO:0016874">
    <property type="term" value="F:ligase activity"/>
    <property type="evidence" value="ECO:0007669"/>
    <property type="project" value="UniProtKB-KW"/>
</dbReference>
<dbReference type="SUPFAM" id="SSF51735">
    <property type="entry name" value="NAD(P)-binding Rossmann-fold domains"/>
    <property type="match status" value="1"/>
</dbReference>
<dbReference type="InterPro" id="IPR013815">
    <property type="entry name" value="ATP_grasp_subdomain_1"/>
</dbReference>
<dbReference type="PANTHER" id="PTHR42793">
    <property type="entry name" value="COA BINDING DOMAIN CONTAINING PROTEIN"/>
    <property type="match status" value="1"/>
</dbReference>
<comment type="caution">
    <text evidence="3">The sequence shown here is derived from an EMBL/GenBank/DDBJ whole genome shotgun (WGS) entry which is preliminary data.</text>
</comment>
<sequence>MSGSAPAVLLPPRIRSRKPPGKSFSKRLLGLRTVTPAPQPVNRRSLLAEPRRPVVASLASAWSKEWFMTIEGPVAAAGFPLGPQGNGIAIPEHVVKKLLAEHGVAVPAGRTLTDPTDFAAAESLRGPLVLKAWGPGLVHKSDVGAVELGVHSSGLAEAMSRMAARVAEHGLTPRGYLVEEQHPGGTELIVGVVRDPTFGPVVLLGLGGTATELLNLTALRPCPLSPSDAENLVAAFPGAPLLDGARGRPPADRAALVRLLLSIAGEGGLVEQIGPDLAEFECNPVVVTTEGATALDARLILDSGSAPTPAPPSNTDFKPLFAPGRIAVAGASTGKSGFGNRFLAAYRQAGWTDGLFALHPSASEVDGVPAVPRISDVPGGADYLLVALPAARAVDVVRQAAAEVPFIQVISGGFGEMGEAGAKLEDELAAAVSGTKTRLLGPNCLGVFSPDGRQTFTLGSPRQAGHVSVVSQSGGLSGDIVTVGNRRGLKYAKVASIGNAIDVTHGDLLEWLVDDDDTRVLGVYLEGTRDGAALLRALRRADGRKPVVLLRGGSSEQGARAVSSHTGSLAGEDKVWQAIAESTGVSLVSSFEDLLGSLAYLQSHPEELPKGSSGVLVIGLGGGASVLATDACDRAGLTLAPLRTELRERLREMGHGAGTSVANPLEVPVGPVSPPGLLGDALAPLFEPSGQAYRDVLVHVNIAAYYNYGDAGLRPLTEALADLLDRGYPARIALVTRNSEVAVPADAALLAEFAAHRGIPVFRTFDEAATAIAAAQRFDRRRRQ</sequence>
<evidence type="ECO:0000313" key="4">
    <source>
        <dbReference type="Proteomes" id="UP001597483"/>
    </source>
</evidence>
<evidence type="ECO:0000259" key="2">
    <source>
        <dbReference type="SMART" id="SM00881"/>
    </source>
</evidence>
<dbReference type="SUPFAM" id="SSF56059">
    <property type="entry name" value="Glutathione synthetase ATP-binding domain-like"/>
    <property type="match status" value="1"/>
</dbReference>
<dbReference type="SUPFAM" id="SSF52210">
    <property type="entry name" value="Succinyl-CoA synthetase domains"/>
    <property type="match status" value="2"/>
</dbReference>
<dbReference type="InterPro" id="IPR003781">
    <property type="entry name" value="CoA-bd"/>
</dbReference>
<organism evidence="3 4">
    <name type="scientific">Amycolatopsis silviterrae</name>
    <dbReference type="NCBI Taxonomy" id="1656914"/>
    <lineage>
        <taxon>Bacteria</taxon>
        <taxon>Bacillati</taxon>
        <taxon>Actinomycetota</taxon>
        <taxon>Actinomycetes</taxon>
        <taxon>Pseudonocardiales</taxon>
        <taxon>Pseudonocardiaceae</taxon>
        <taxon>Amycolatopsis</taxon>
    </lineage>
</organism>
<reference evidence="4" key="1">
    <citation type="journal article" date="2019" name="Int. J. Syst. Evol. Microbiol.">
        <title>The Global Catalogue of Microorganisms (GCM) 10K type strain sequencing project: providing services to taxonomists for standard genome sequencing and annotation.</title>
        <authorList>
            <consortium name="The Broad Institute Genomics Platform"/>
            <consortium name="The Broad Institute Genome Sequencing Center for Infectious Disease"/>
            <person name="Wu L."/>
            <person name="Ma J."/>
        </authorList>
    </citation>
    <scope>NUCLEOTIDE SEQUENCE [LARGE SCALE GENOMIC DNA]</scope>
    <source>
        <strain evidence="4">CGMCC 4.7641</strain>
    </source>
</reference>
<dbReference type="InterPro" id="IPR016102">
    <property type="entry name" value="Succinyl-CoA_synth-like"/>
</dbReference>
<dbReference type="PANTHER" id="PTHR42793:SF1">
    <property type="entry name" value="PEPTIDYL-LYSINE N-ACETYLTRANSFERASE PATZ"/>
    <property type="match status" value="1"/>
</dbReference>
<dbReference type="Pfam" id="PF13549">
    <property type="entry name" value="ATP-grasp_5"/>
    <property type="match status" value="1"/>
</dbReference>
<dbReference type="Gene3D" id="3.40.50.720">
    <property type="entry name" value="NAD(P)-binding Rossmann-like Domain"/>
    <property type="match status" value="1"/>
</dbReference>
<keyword evidence="4" id="KW-1185">Reference proteome</keyword>
<dbReference type="EMBL" id="JBHUKS010000011">
    <property type="protein sequence ID" value="MFD2469065.1"/>
    <property type="molecule type" value="Genomic_DNA"/>
</dbReference>
<gene>
    <name evidence="3" type="ORF">ACFSVL_16885</name>
</gene>
<dbReference type="SMART" id="SM00881">
    <property type="entry name" value="CoA_binding"/>
    <property type="match status" value="1"/>
</dbReference>
<protein>
    <submittedName>
        <fullName evidence="3">Acetate--CoA ligase family protein</fullName>
    </submittedName>
</protein>
<evidence type="ECO:0000313" key="3">
    <source>
        <dbReference type="EMBL" id="MFD2469065.1"/>
    </source>
</evidence>
<dbReference type="Gene3D" id="3.40.50.261">
    <property type="entry name" value="Succinyl-CoA synthetase domains"/>
    <property type="match status" value="2"/>
</dbReference>
<feature type="domain" description="CoA-binding" evidence="2">
    <location>
        <begin position="320"/>
        <end position="414"/>
    </location>
</feature>
<dbReference type="Pfam" id="PF13380">
    <property type="entry name" value="CoA_binding_2"/>
    <property type="match status" value="1"/>
</dbReference>
<keyword evidence="3" id="KW-0436">Ligase</keyword>
<accession>A0ABW5H717</accession>
<name>A0ABW5H717_9PSEU</name>
<dbReference type="RefSeq" id="WP_378305160.1">
    <property type="nucleotide sequence ID" value="NZ_JBHUKS010000011.1"/>
</dbReference>
<dbReference type="InterPro" id="IPR032875">
    <property type="entry name" value="Succ_CoA_lig_flav_dom"/>
</dbReference>
<dbReference type="Gene3D" id="3.30.470.20">
    <property type="entry name" value="ATP-grasp fold, B domain"/>
    <property type="match status" value="1"/>
</dbReference>
<dbReference type="Proteomes" id="UP001597483">
    <property type="component" value="Unassembled WGS sequence"/>
</dbReference>
<dbReference type="InterPro" id="IPR036291">
    <property type="entry name" value="NAD(P)-bd_dom_sf"/>
</dbReference>
<feature type="region of interest" description="Disordered" evidence="1">
    <location>
        <begin position="1"/>
        <end position="22"/>
    </location>
</feature>
<evidence type="ECO:0000256" key="1">
    <source>
        <dbReference type="SAM" id="MobiDB-lite"/>
    </source>
</evidence>
<dbReference type="Pfam" id="PF13607">
    <property type="entry name" value="Succ_CoA_lig"/>
    <property type="match status" value="1"/>
</dbReference>
<dbReference type="Gene3D" id="3.30.1490.20">
    <property type="entry name" value="ATP-grasp fold, A domain"/>
    <property type="match status" value="1"/>
</dbReference>
<proteinExistence type="predicted"/>